<dbReference type="EMBL" id="JADBGQ010000004">
    <property type="protein sequence ID" value="KAG5401218.1"/>
    <property type="molecule type" value="Genomic_DNA"/>
</dbReference>
<keyword evidence="3 6" id="KW-0812">Transmembrane</keyword>
<feature type="transmembrane region" description="Helical" evidence="6">
    <location>
        <begin position="313"/>
        <end position="338"/>
    </location>
</feature>
<reference evidence="8 9" key="1">
    <citation type="submission" date="2021-03" db="EMBL/GenBank/DDBJ databases">
        <authorList>
            <person name="King G.J."/>
            <person name="Bancroft I."/>
            <person name="Baten A."/>
            <person name="Bloomfield J."/>
            <person name="Borpatragohain P."/>
            <person name="He Z."/>
            <person name="Irish N."/>
            <person name="Irwin J."/>
            <person name="Liu K."/>
            <person name="Mauleon R.P."/>
            <person name="Moore J."/>
            <person name="Morris R."/>
            <person name="Ostergaard L."/>
            <person name="Wang B."/>
            <person name="Wells R."/>
        </authorList>
    </citation>
    <scope>NUCLEOTIDE SEQUENCE [LARGE SCALE GENOMIC DNA]</scope>
    <source>
        <strain evidence="8">R-o-18</strain>
        <tissue evidence="8">Leaf</tissue>
    </source>
</reference>
<feature type="transmembrane region" description="Helical" evidence="6">
    <location>
        <begin position="462"/>
        <end position="482"/>
    </location>
</feature>
<keyword evidence="9" id="KW-1185">Reference proteome</keyword>
<evidence type="ECO:0000256" key="3">
    <source>
        <dbReference type="ARBA" id="ARBA00022692"/>
    </source>
</evidence>
<name>A0ABQ7MSP5_BRACM</name>
<dbReference type="SUPFAM" id="SSF103481">
    <property type="entry name" value="Multidrug resistance efflux transporter EmrE"/>
    <property type="match status" value="3"/>
</dbReference>
<dbReference type="InterPro" id="IPR037185">
    <property type="entry name" value="EmrE-like"/>
</dbReference>
<feature type="transmembrane region" description="Helical" evidence="6">
    <location>
        <begin position="502"/>
        <end position="520"/>
    </location>
</feature>
<feature type="domain" description="EamA" evidence="7">
    <location>
        <begin position="296"/>
        <end position="428"/>
    </location>
</feature>
<feature type="transmembrane region" description="Helical" evidence="6">
    <location>
        <begin position="589"/>
        <end position="607"/>
    </location>
</feature>
<dbReference type="PANTHER" id="PTHR31218">
    <property type="entry name" value="WAT1-RELATED PROTEIN"/>
    <property type="match status" value="1"/>
</dbReference>
<dbReference type="Pfam" id="PF00892">
    <property type="entry name" value="EamA"/>
    <property type="match status" value="2"/>
</dbReference>
<evidence type="ECO:0000256" key="6">
    <source>
        <dbReference type="SAM" id="Phobius"/>
    </source>
</evidence>
<feature type="transmembrane region" description="Helical" evidence="6">
    <location>
        <begin position="21"/>
        <end position="40"/>
    </location>
</feature>
<feature type="transmembrane region" description="Helical" evidence="6">
    <location>
        <begin position="379"/>
        <end position="400"/>
    </location>
</feature>
<feature type="transmembrane region" description="Helical" evidence="6">
    <location>
        <begin position="226"/>
        <end position="249"/>
    </location>
</feature>
<evidence type="ECO:0000256" key="5">
    <source>
        <dbReference type="ARBA" id="ARBA00023136"/>
    </source>
</evidence>
<keyword evidence="5 6" id="KW-0472">Membrane</keyword>
<organism evidence="8 9">
    <name type="scientific">Brassica rapa subsp. trilocularis</name>
    <dbReference type="NCBI Taxonomy" id="1813537"/>
    <lineage>
        <taxon>Eukaryota</taxon>
        <taxon>Viridiplantae</taxon>
        <taxon>Streptophyta</taxon>
        <taxon>Embryophyta</taxon>
        <taxon>Tracheophyta</taxon>
        <taxon>Spermatophyta</taxon>
        <taxon>Magnoliopsida</taxon>
        <taxon>eudicotyledons</taxon>
        <taxon>Gunneridae</taxon>
        <taxon>Pentapetalae</taxon>
        <taxon>rosids</taxon>
        <taxon>malvids</taxon>
        <taxon>Brassicales</taxon>
        <taxon>Brassicaceae</taxon>
        <taxon>Brassiceae</taxon>
        <taxon>Brassica</taxon>
    </lineage>
</organism>
<dbReference type="InterPro" id="IPR030184">
    <property type="entry name" value="WAT1-related"/>
</dbReference>
<keyword evidence="4 6" id="KW-1133">Transmembrane helix</keyword>
<dbReference type="InterPro" id="IPR000620">
    <property type="entry name" value="EamA_dom"/>
</dbReference>
<feature type="transmembrane region" description="Helical" evidence="6">
    <location>
        <begin position="83"/>
        <end position="100"/>
    </location>
</feature>
<feature type="transmembrane region" description="Helical" evidence="6">
    <location>
        <begin position="46"/>
        <end position="71"/>
    </location>
</feature>
<evidence type="ECO:0000313" key="8">
    <source>
        <dbReference type="EMBL" id="KAG5401218.1"/>
    </source>
</evidence>
<feature type="domain" description="EamA" evidence="7">
    <location>
        <begin position="31"/>
        <end position="161"/>
    </location>
</feature>
<evidence type="ECO:0000256" key="2">
    <source>
        <dbReference type="ARBA" id="ARBA00007635"/>
    </source>
</evidence>
<comment type="subcellular location">
    <subcellularLocation>
        <location evidence="1">Membrane</location>
        <topology evidence="1">Multi-pass membrane protein</topology>
    </subcellularLocation>
</comment>
<feature type="transmembrane region" description="Helical" evidence="6">
    <location>
        <begin position="412"/>
        <end position="430"/>
    </location>
</feature>
<evidence type="ECO:0000313" key="9">
    <source>
        <dbReference type="Proteomes" id="UP000823674"/>
    </source>
</evidence>
<evidence type="ECO:0000259" key="7">
    <source>
        <dbReference type="Pfam" id="PF00892"/>
    </source>
</evidence>
<feature type="transmembrane region" description="Helical" evidence="6">
    <location>
        <begin position="194"/>
        <end position="214"/>
    </location>
</feature>
<accession>A0ABQ7MSP5</accession>
<feature type="transmembrane region" description="Helical" evidence="6">
    <location>
        <begin position="112"/>
        <end position="133"/>
    </location>
</feature>
<feature type="transmembrane region" description="Helical" evidence="6">
    <location>
        <begin position="350"/>
        <end position="367"/>
    </location>
</feature>
<gene>
    <name evidence="8" type="primary">A04p020860.1_BraROA</name>
    <name evidence="8" type="ORF">IGI04_015825</name>
</gene>
<feature type="transmembrane region" description="Helical" evidence="6">
    <location>
        <begin position="145"/>
        <end position="163"/>
    </location>
</feature>
<evidence type="ECO:0000256" key="1">
    <source>
        <dbReference type="ARBA" id="ARBA00004141"/>
    </source>
</evidence>
<proteinExistence type="inferred from homology"/>
<dbReference type="Proteomes" id="UP000823674">
    <property type="component" value="Chromosome A04"/>
</dbReference>
<comment type="caution">
    <text evidence="8">The sequence shown here is derived from an EMBL/GenBank/DDBJ whole genome shotgun (WGS) entry which is preliminary data.</text>
</comment>
<feature type="transmembrane region" description="Helical" evidence="6">
    <location>
        <begin position="532"/>
        <end position="550"/>
    </location>
</feature>
<evidence type="ECO:0000256" key="4">
    <source>
        <dbReference type="ARBA" id="ARBA00022989"/>
    </source>
</evidence>
<protein>
    <recommendedName>
        <fullName evidence="7">EamA domain-containing protein</fullName>
    </recommendedName>
</protein>
<sequence length="634" mass="69838">MREAREETVAWRYFSRDVLPFAAMFTVECTTVGASTLYKAASSRGLSFYVFVFYSYLVSTLVLLPLSLIFGRSRRLPPAKSPLFFKLFILGLLGFMSHIASCKGIEYSSPTLASAISNLTPAFTFTLAVIFRMEQVSLRSCASQAKIIGAILSISGALVIVLYKGPKVFSGTSYTPSPPTISLDKNLTSPDSSWMIGGLLLASQYFFLSVWYILQTRVMEAYPEEISVVFFYNLFATLISAPGCTQQLVPSMMCPPPLFICIMKLLAAEGAREETVAWRYFSRDVVPFAAMFTVECTTVGANTLYKAASLRGLSFYVFVFYSYLVSTLLLLPLSLIFGRSRRLPPAKSPLFFKIFILGLLGFMSQIAACKGIEYSSPTLASAISNLTPAFTFTFAVIFRMEQVRLRSSASQAKIIGAILSISGALVIVLYKGPKVLSGASFTPSSSPPISLDQHLTSSDSSWMIGGLFLASQYFLLSVWYILQLWFQTRVMETYPEEIRVVFFYNLFAMIISAPVCLFLERNLTSWVLKPDISLAAIVYSGFFVSLFSALTHTWGLHLKGPVYISLFRPLSIAIAVAMGAIFLGDALHLGSVIGSMILCFGFYTVIWGKAREDSTKTVAGSEHSPLLLTHVVGD</sequence>
<comment type="similarity">
    <text evidence="2">Belongs to the drug/metabolite transporter (DMT) superfamily. Plant drug/metabolite exporter (P-DME) (TC 2.A.7.4) family.</text>
</comment>
<feature type="transmembrane region" description="Helical" evidence="6">
    <location>
        <begin position="562"/>
        <end position="583"/>
    </location>
</feature>